<dbReference type="Pfam" id="PF00353">
    <property type="entry name" value="HemolysinCabind"/>
    <property type="match status" value="2"/>
</dbReference>
<keyword evidence="2" id="KW-1185">Reference proteome</keyword>
<dbReference type="Proteomes" id="UP000264310">
    <property type="component" value="Unassembled WGS sequence"/>
</dbReference>
<dbReference type="OrthoDB" id="9809583at2"/>
<comment type="caution">
    <text evidence="1">The sequence shown here is derived from an EMBL/GenBank/DDBJ whole genome shotgun (WGS) entry which is preliminary data.</text>
</comment>
<dbReference type="Gene3D" id="2.150.10.10">
    <property type="entry name" value="Serralysin-like metalloprotease, C-terminal"/>
    <property type="match status" value="1"/>
</dbReference>
<evidence type="ECO:0000313" key="1">
    <source>
        <dbReference type="EMBL" id="RFC62174.1"/>
    </source>
</evidence>
<dbReference type="InterPro" id="IPR001343">
    <property type="entry name" value="Hemolysn_Ca-bd"/>
</dbReference>
<organism evidence="1 2">
    <name type="scientific">Fulvimarina endophytica</name>
    <dbReference type="NCBI Taxonomy" id="2293836"/>
    <lineage>
        <taxon>Bacteria</taxon>
        <taxon>Pseudomonadati</taxon>
        <taxon>Pseudomonadota</taxon>
        <taxon>Alphaproteobacteria</taxon>
        <taxon>Hyphomicrobiales</taxon>
        <taxon>Aurantimonadaceae</taxon>
        <taxon>Fulvimarina</taxon>
    </lineage>
</organism>
<sequence>MATISGGTSNAGAAVANDSSITDATKAILNGVNASGGVYTTTTAGSASTPAVAGGPDRAVTIVDQPSSVVQVGSQLNAFVVADQAATIAGGAGSGTIVGSTGGDLIGTAGSGGGQYSLLAGAGNDTIIAASGQSTINGGDGADIIGVFGGQNLVAVGAGDTAFVAAGQNTVQGSAGSTTGFSGGQNVFVGSAGAETIIAAQGTSTISGGAGKDLFLFTKLDNSGGRHVITDFGAGGTADTLAFVGLGATSVDALLANATVSGGSVTLNFSGGISVTVQNTTVDALRGNILLG</sequence>
<name>A0A371WZH0_9HYPH</name>
<dbReference type="AlphaFoldDB" id="A0A371WZH0"/>
<dbReference type="EMBL" id="QURL01000008">
    <property type="protein sequence ID" value="RFC62174.1"/>
    <property type="molecule type" value="Genomic_DNA"/>
</dbReference>
<reference evidence="1 2" key="1">
    <citation type="submission" date="2018-08" db="EMBL/GenBank/DDBJ databases">
        <title>Fulvimarina sp. 85, whole genome shotgun sequence.</title>
        <authorList>
            <person name="Tuo L."/>
        </authorList>
    </citation>
    <scope>NUCLEOTIDE SEQUENCE [LARGE SCALE GENOMIC DNA]</scope>
    <source>
        <strain evidence="1 2">85</strain>
    </source>
</reference>
<accession>A0A371WZH0</accession>
<evidence type="ECO:0000313" key="2">
    <source>
        <dbReference type="Proteomes" id="UP000264310"/>
    </source>
</evidence>
<dbReference type="InterPro" id="IPR011049">
    <property type="entry name" value="Serralysin-like_metalloprot_C"/>
</dbReference>
<dbReference type="SUPFAM" id="SSF51120">
    <property type="entry name" value="beta-Roll"/>
    <property type="match status" value="1"/>
</dbReference>
<dbReference type="GO" id="GO:0005509">
    <property type="term" value="F:calcium ion binding"/>
    <property type="evidence" value="ECO:0007669"/>
    <property type="project" value="InterPro"/>
</dbReference>
<protein>
    <submittedName>
        <fullName evidence="1">Calcium-binding protein</fullName>
    </submittedName>
</protein>
<dbReference type="RefSeq" id="WP_116684442.1">
    <property type="nucleotide sequence ID" value="NZ_QURL01000008.1"/>
</dbReference>
<gene>
    <name evidence="1" type="ORF">DYI37_16810</name>
</gene>
<proteinExistence type="predicted"/>
<dbReference type="PRINTS" id="PR00313">
    <property type="entry name" value="CABNDNGRPT"/>
</dbReference>